<feature type="transmembrane region" description="Helical" evidence="5">
    <location>
        <begin position="113"/>
        <end position="135"/>
    </location>
</feature>
<feature type="transmembrane region" description="Helical" evidence="5">
    <location>
        <begin position="290"/>
        <end position="307"/>
    </location>
</feature>
<dbReference type="CDD" id="cd17321">
    <property type="entry name" value="MFS_MMR_MDR_like"/>
    <property type="match status" value="1"/>
</dbReference>
<feature type="transmembrane region" description="Helical" evidence="5">
    <location>
        <begin position="180"/>
        <end position="199"/>
    </location>
</feature>
<name>A0A6P2C1U2_9ACTN</name>
<dbReference type="InterPro" id="IPR020846">
    <property type="entry name" value="MFS_dom"/>
</dbReference>
<keyword evidence="2 5" id="KW-0812">Transmembrane</keyword>
<dbReference type="Pfam" id="PF07690">
    <property type="entry name" value="MFS_1"/>
    <property type="match status" value="1"/>
</dbReference>
<dbReference type="OrthoDB" id="4365673at2"/>
<comment type="subcellular location">
    <subcellularLocation>
        <location evidence="1">Cell membrane</location>
        <topology evidence="1">Multi-pass membrane protein</topology>
    </subcellularLocation>
</comment>
<dbReference type="SUPFAM" id="SSF103473">
    <property type="entry name" value="MFS general substrate transporter"/>
    <property type="match status" value="1"/>
</dbReference>
<proteinExistence type="predicted"/>
<dbReference type="GO" id="GO:0005886">
    <property type="term" value="C:plasma membrane"/>
    <property type="evidence" value="ECO:0007669"/>
    <property type="project" value="UniProtKB-SubCell"/>
</dbReference>
<dbReference type="PANTHER" id="PTHR42718">
    <property type="entry name" value="MAJOR FACILITATOR SUPERFAMILY MULTIDRUG TRANSPORTER MFSC"/>
    <property type="match status" value="1"/>
</dbReference>
<dbReference type="Proteomes" id="UP000460272">
    <property type="component" value="Unassembled WGS sequence"/>
</dbReference>
<feature type="transmembrane region" description="Helical" evidence="5">
    <location>
        <begin position="348"/>
        <end position="367"/>
    </location>
</feature>
<feature type="transmembrane region" description="Helical" evidence="5">
    <location>
        <begin position="373"/>
        <end position="401"/>
    </location>
</feature>
<dbReference type="InterPro" id="IPR011701">
    <property type="entry name" value="MFS"/>
</dbReference>
<gene>
    <name evidence="7" type="ORF">EAS64_23850</name>
</gene>
<dbReference type="Gene3D" id="1.20.1250.20">
    <property type="entry name" value="MFS general substrate transporter like domains"/>
    <property type="match status" value="1"/>
</dbReference>
<keyword evidence="3 5" id="KW-1133">Transmembrane helix</keyword>
<organism evidence="7 8">
    <name type="scientific">Trebonia kvetii</name>
    <dbReference type="NCBI Taxonomy" id="2480626"/>
    <lineage>
        <taxon>Bacteria</taxon>
        <taxon>Bacillati</taxon>
        <taxon>Actinomycetota</taxon>
        <taxon>Actinomycetes</taxon>
        <taxon>Streptosporangiales</taxon>
        <taxon>Treboniaceae</taxon>
        <taxon>Trebonia</taxon>
    </lineage>
</organism>
<feature type="transmembrane region" description="Helical" evidence="5">
    <location>
        <begin position="88"/>
        <end position="107"/>
    </location>
</feature>
<feature type="transmembrane region" description="Helical" evidence="5">
    <location>
        <begin position="211"/>
        <end position="231"/>
    </location>
</feature>
<keyword evidence="8" id="KW-1185">Reference proteome</keyword>
<evidence type="ECO:0000313" key="7">
    <source>
        <dbReference type="EMBL" id="TVZ03433.1"/>
    </source>
</evidence>
<feature type="transmembrane region" description="Helical" evidence="5">
    <location>
        <begin position="237"/>
        <end position="260"/>
    </location>
</feature>
<keyword evidence="4 5" id="KW-0472">Membrane</keyword>
<dbReference type="EMBL" id="RPFW01000004">
    <property type="protein sequence ID" value="TVZ03433.1"/>
    <property type="molecule type" value="Genomic_DNA"/>
</dbReference>
<sequence length="477" mass="48618">MTDLSTASRTETGKPRTVSWAPLAVILCGTFVYVLDFFVVNVALPSIQRGLSASPAAIEWVVAGYGLTSAAFLVTGGRLGDHYGRRRAFCIGLAAFTLTSALCAAAPDAGFLVAARLAQGIGAGIMAPNVLSILGTTYAGPDRVRAISAYGIVMGIAAAGGQLLGGVLIDANLAGLGWRVIFWVNVPVGIAAIAAARKWVPESRSGTPGKLDLRGAALFAAALIAIVLPLLDGRAHGWPAWSLASLAAGPVVLVAFAAWLRHEKRRGGQPLLDPSIFAVRAFRTGLTCQLLFWCQQAACYLLLALYLQEGRGLSPIKSGGVFAVLAAGYLATSFRAPALTVKYGRRLLFAGALVAALGNVALLLAVADAGSTGAVAALFPGLFLLGAGQGLCITPLTSTVLSHADASTAGSVSGAMSTAQQVGNAIGVAISGVIFYGLLGAGHGYAVAYGWSIAQMAVLLAGVAALTFIIPKTASRS</sequence>
<evidence type="ECO:0000256" key="5">
    <source>
        <dbReference type="SAM" id="Phobius"/>
    </source>
</evidence>
<feature type="transmembrane region" description="Helical" evidence="5">
    <location>
        <begin position="448"/>
        <end position="470"/>
    </location>
</feature>
<accession>A0A6P2C1U2</accession>
<evidence type="ECO:0000256" key="1">
    <source>
        <dbReference type="ARBA" id="ARBA00004651"/>
    </source>
</evidence>
<evidence type="ECO:0000256" key="3">
    <source>
        <dbReference type="ARBA" id="ARBA00022989"/>
    </source>
</evidence>
<dbReference type="InterPro" id="IPR036259">
    <property type="entry name" value="MFS_trans_sf"/>
</dbReference>
<evidence type="ECO:0000259" key="6">
    <source>
        <dbReference type="PROSITE" id="PS50850"/>
    </source>
</evidence>
<protein>
    <submittedName>
        <fullName evidence="7">MFS transporter</fullName>
    </submittedName>
</protein>
<feature type="domain" description="Major facilitator superfamily (MFS) profile" evidence="6">
    <location>
        <begin position="22"/>
        <end position="474"/>
    </location>
</feature>
<evidence type="ECO:0000313" key="8">
    <source>
        <dbReference type="Proteomes" id="UP000460272"/>
    </source>
</evidence>
<dbReference type="Gene3D" id="1.20.1720.10">
    <property type="entry name" value="Multidrug resistance protein D"/>
    <property type="match status" value="1"/>
</dbReference>
<dbReference type="RefSeq" id="WP_145856194.1">
    <property type="nucleotide sequence ID" value="NZ_RPFW01000004.1"/>
</dbReference>
<feature type="transmembrane region" description="Helical" evidence="5">
    <location>
        <begin position="147"/>
        <end position="168"/>
    </location>
</feature>
<dbReference type="AlphaFoldDB" id="A0A6P2C1U2"/>
<dbReference type="PANTHER" id="PTHR42718:SF39">
    <property type="entry name" value="ACTINORHODIN TRANSPORTER-RELATED"/>
    <property type="match status" value="1"/>
</dbReference>
<dbReference type="PROSITE" id="PS50850">
    <property type="entry name" value="MFS"/>
    <property type="match status" value="1"/>
</dbReference>
<dbReference type="GO" id="GO:0022857">
    <property type="term" value="F:transmembrane transporter activity"/>
    <property type="evidence" value="ECO:0007669"/>
    <property type="project" value="InterPro"/>
</dbReference>
<feature type="transmembrane region" description="Helical" evidence="5">
    <location>
        <begin position="319"/>
        <end position="336"/>
    </location>
</feature>
<evidence type="ECO:0000256" key="2">
    <source>
        <dbReference type="ARBA" id="ARBA00022692"/>
    </source>
</evidence>
<reference evidence="7 8" key="1">
    <citation type="submission" date="2018-11" db="EMBL/GenBank/DDBJ databases">
        <title>Trebonia kvetii gen.nov., sp.nov., a novel acidophilic actinobacterium, and proposal of the new actinobacterial family Treboniaceae fam. nov.</title>
        <authorList>
            <person name="Rapoport D."/>
            <person name="Sagova-Mareckova M."/>
            <person name="Sedlacek I."/>
            <person name="Provaznik J."/>
            <person name="Kralova S."/>
            <person name="Pavlinic D."/>
            <person name="Benes V."/>
            <person name="Kopecky J."/>
        </authorList>
    </citation>
    <scope>NUCLEOTIDE SEQUENCE [LARGE SCALE GENOMIC DNA]</scope>
    <source>
        <strain evidence="7 8">15Tr583</strain>
    </source>
</reference>
<feature type="transmembrane region" description="Helical" evidence="5">
    <location>
        <begin position="20"/>
        <end position="44"/>
    </location>
</feature>
<comment type="caution">
    <text evidence="7">The sequence shown here is derived from an EMBL/GenBank/DDBJ whole genome shotgun (WGS) entry which is preliminary data.</text>
</comment>
<feature type="transmembrane region" description="Helical" evidence="5">
    <location>
        <begin position="422"/>
        <end position="442"/>
    </location>
</feature>
<feature type="transmembrane region" description="Helical" evidence="5">
    <location>
        <begin position="56"/>
        <end position="76"/>
    </location>
</feature>
<evidence type="ECO:0000256" key="4">
    <source>
        <dbReference type="ARBA" id="ARBA00023136"/>
    </source>
</evidence>